<proteinExistence type="predicted"/>
<dbReference type="OrthoDB" id="5576953at2759"/>
<evidence type="ECO:0000313" key="2">
    <source>
        <dbReference type="EMBL" id="RKP07152.1"/>
    </source>
</evidence>
<protein>
    <submittedName>
        <fullName evidence="2">Uncharacterized protein</fullName>
    </submittedName>
</protein>
<evidence type="ECO:0000313" key="3">
    <source>
        <dbReference type="Proteomes" id="UP000271241"/>
    </source>
</evidence>
<dbReference type="Proteomes" id="UP000271241">
    <property type="component" value="Unassembled WGS sequence"/>
</dbReference>
<evidence type="ECO:0000256" key="1">
    <source>
        <dbReference type="SAM" id="MobiDB-lite"/>
    </source>
</evidence>
<feature type="region of interest" description="Disordered" evidence="1">
    <location>
        <begin position="1"/>
        <end position="26"/>
    </location>
</feature>
<dbReference type="AlphaFoldDB" id="A0A4P9XMW7"/>
<sequence>MVASTQSSISTSLTSPTSPASATFPSAVGRAFHETENVNRDKTRQLRLMVENHHTSLQLAGVQFHCEKGNCVATPYHTVGVYGAQVAEFSAAVPNAPCSGYVLYRVVAQKPTANPVPETFILLAWRVPVVGANRFLLEVLQAEAAARLLRHPDAVKVAVRERCAYRMLPANFEQRQGWNVGQLPFVVVARMNDVVDAEIRLGLHATRQECLAMYAPPEMICPPSSRVSLEGAQPLRSPRSTRSLKSLSSNDSRRKSQRRRTGLAIVITNQSTQIHLRNPRIYSKDGRLDSTAPRQMAPFRRGRIEFTASSKLQGCLVYEMCTPDNRGQLPFDGSPAAYRGSMMYLLLGWYVHPRRGNRLCVDVVRARSDLFPGNEHQYGEFYEQYVKQLMSTSARPSVWRTDSHARFALDAMIDAGVDMPELSLNLRAPQLESDRDEAPLFLPSTGFSVTMSGSLAALAERFSRRTSVDQRLLTLVVENHHHRVAMMPVWPADRVDQRLRQGDFELATLNSSLSRWSTEGLRIYRLSPRNVSTIPLLAHYLVVRARDSELSIGTVATWSSTLGGEGVQLEALLNYVRFVPGMDCLPMSRRVWRTVRVQNATDFALSAFRSATAPPVLTLMLADAQAARTH</sequence>
<name>A0A4P9XMW7_9FUNG</name>
<accession>A0A4P9XMW7</accession>
<reference evidence="3" key="1">
    <citation type="journal article" date="2018" name="Nat. Microbiol.">
        <title>Leveraging single-cell genomics to expand the fungal tree of life.</title>
        <authorList>
            <person name="Ahrendt S.R."/>
            <person name="Quandt C.A."/>
            <person name="Ciobanu D."/>
            <person name="Clum A."/>
            <person name="Salamov A."/>
            <person name="Andreopoulos B."/>
            <person name="Cheng J.F."/>
            <person name="Woyke T."/>
            <person name="Pelin A."/>
            <person name="Henrissat B."/>
            <person name="Reynolds N.K."/>
            <person name="Benny G.L."/>
            <person name="Smith M.E."/>
            <person name="James T.Y."/>
            <person name="Grigoriev I.V."/>
        </authorList>
    </citation>
    <scope>NUCLEOTIDE SEQUENCE [LARGE SCALE GENOMIC DNA]</scope>
    <source>
        <strain evidence="3">RSA 1356</strain>
    </source>
</reference>
<gene>
    <name evidence="2" type="ORF">THASP1DRAFT_31022</name>
</gene>
<feature type="region of interest" description="Disordered" evidence="1">
    <location>
        <begin position="225"/>
        <end position="261"/>
    </location>
</feature>
<feature type="compositionally biased region" description="Polar residues" evidence="1">
    <location>
        <begin position="238"/>
        <end position="250"/>
    </location>
</feature>
<dbReference type="EMBL" id="KZ992757">
    <property type="protein sequence ID" value="RKP07152.1"/>
    <property type="molecule type" value="Genomic_DNA"/>
</dbReference>
<keyword evidence="3" id="KW-1185">Reference proteome</keyword>
<organism evidence="2 3">
    <name type="scientific">Thamnocephalis sphaerospora</name>
    <dbReference type="NCBI Taxonomy" id="78915"/>
    <lineage>
        <taxon>Eukaryota</taxon>
        <taxon>Fungi</taxon>
        <taxon>Fungi incertae sedis</taxon>
        <taxon>Zoopagomycota</taxon>
        <taxon>Zoopagomycotina</taxon>
        <taxon>Zoopagomycetes</taxon>
        <taxon>Zoopagales</taxon>
        <taxon>Sigmoideomycetaceae</taxon>
        <taxon>Thamnocephalis</taxon>
    </lineage>
</organism>